<proteinExistence type="predicted"/>
<dbReference type="PANTHER" id="PTHR30055">
    <property type="entry name" value="HTH-TYPE TRANSCRIPTIONAL REGULATOR RUTR"/>
    <property type="match status" value="1"/>
</dbReference>
<dbReference type="InterPro" id="IPR036271">
    <property type="entry name" value="Tet_transcr_reg_TetR-rel_C_sf"/>
</dbReference>
<evidence type="ECO:0000259" key="5">
    <source>
        <dbReference type="PROSITE" id="PS50977"/>
    </source>
</evidence>
<evidence type="ECO:0000256" key="3">
    <source>
        <dbReference type="ARBA" id="ARBA00023163"/>
    </source>
</evidence>
<evidence type="ECO:0000256" key="4">
    <source>
        <dbReference type="PROSITE-ProRule" id="PRU00335"/>
    </source>
</evidence>
<dbReference type="SUPFAM" id="SSF48498">
    <property type="entry name" value="Tetracyclin repressor-like, C-terminal domain"/>
    <property type="match status" value="1"/>
</dbReference>
<dbReference type="RefSeq" id="WP_345714595.1">
    <property type="nucleotide sequence ID" value="NZ_BAABFP010000002.1"/>
</dbReference>
<dbReference type="Gene3D" id="1.10.357.10">
    <property type="entry name" value="Tetracycline Repressor, domain 2"/>
    <property type="match status" value="1"/>
</dbReference>
<keyword evidence="7" id="KW-1185">Reference proteome</keyword>
<dbReference type="InterPro" id="IPR009057">
    <property type="entry name" value="Homeodomain-like_sf"/>
</dbReference>
<name>A0ABW1JH15_9ACTN</name>
<dbReference type="EMBL" id="JBHSRD010000006">
    <property type="protein sequence ID" value="MFC6008642.1"/>
    <property type="molecule type" value="Genomic_DNA"/>
</dbReference>
<gene>
    <name evidence="6" type="ORF">ACFQDO_16020</name>
</gene>
<keyword evidence="2 4" id="KW-0238">DNA-binding</keyword>
<evidence type="ECO:0000256" key="1">
    <source>
        <dbReference type="ARBA" id="ARBA00023015"/>
    </source>
</evidence>
<evidence type="ECO:0000313" key="6">
    <source>
        <dbReference type="EMBL" id="MFC6008642.1"/>
    </source>
</evidence>
<keyword evidence="3" id="KW-0804">Transcription</keyword>
<keyword evidence="1" id="KW-0805">Transcription regulation</keyword>
<comment type="caution">
    <text evidence="6">The sequence shown here is derived from an EMBL/GenBank/DDBJ whole genome shotgun (WGS) entry which is preliminary data.</text>
</comment>
<feature type="DNA-binding region" description="H-T-H motif" evidence="4">
    <location>
        <begin position="57"/>
        <end position="76"/>
    </location>
</feature>
<sequence length="253" mass="27138">MPDEAHIEAVEQLPRALQTLWGLGTRPRPGPKPGLSLDRILERGIAIADAEGLDALSMSRLAKELGFTTMSLYRYVSSKDELLVLLADTATGPPPVIGPDVVGWRNRLAAWVWAQMAGLAVHPWIVQLPITGAPNTPNTLTWVDQGLAELDGIGLTEIEKVGVIGLIASFVRHETLIRADITAAVRAAIAKGQPRTPDDVVLARLVDPARFPALSATIAAGAWSDDQDPDLDFGFGLERILDGVEALVVRRAT</sequence>
<reference evidence="7" key="1">
    <citation type="journal article" date="2019" name="Int. J. Syst. Evol. Microbiol.">
        <title>The Global Catalogue of Microorganisms (GCM) 10K type strain sequencing project: providing services to taxonomists for standard genome sequencing and annotation.</title>
        <authorList>
            <consortium name="The Broad Institute Genomics Platform"/>
            <consortium name="The Broad Institute Genome Sequencing Center for Infectious Disease"/>
            <person name="Wu L."/>
            <person name="Ma J."/>
        </authorList>
    </citation>
    <scope>NUCLEOTIDE SEQUENCE [LARGE SCALE GENOMIC DNA]</scope>
    <source>
        <strain evidence="7">KACC 14249</strain>
    </source>
</reference>
<dbReference type="Proteomes" id="UP001596189">
    <property type="component" value="Unassembled WGS sequence"/>
</dbReference>
<dbReference type="Gene3D" id="1.10.10.60">
    <property type="entry name" value="Homeodomain-like"/>
    <property type="match status" value="1"/>
</dbReference>
<organism evidence="6 7">
    <name type="scientific">Angustibacter luteus</name>
    <dbReference type="NCBI Taxonomy" id="658456"/>
    <lineage>
        <taxon>Bacteria</taxon>
        <taxon>Bacillati</taxon>
        <taxon>Actinomycetota</taxon>
        <taxon>Actinomycetes</taxon>
        <taxon>Kineosporiales</taxon>
        <taxon>Kineosporiaceae</taxon>
    </lineage>
</organism>
<dbReference type="SUPFAM" id="SSF46689">
    <property type="entry name" value="Homeodomain-like"/>
    <property type="match status" value="1"/>
</dbReference>
<protein>
    <submittedName>
        <fullName evidence="6">TetR/AcrR family transcriptional regulator</fullName>
    </submittedName>
</protein>
<dbReference type="Pfam" id="PF00440">
    <property type="entry name" value="TetR_N"/>
    <property type="match status" value="1"/>
</dbReference>
<dbReference type="InterPro" id="IPR050109">
    <property type="entry name" value="HTH-type_TetR-like_transc_reg"/>
</dbReference>
<dbReference type="InterPro" id="IPR004111">
    <property type="entry name" value="Repressor_TetR_C"/>
</dbReference>
<feature type="domain" description="HTH tetR-type" evidence="5">
    <location>
        <begin position="34"/>
        <end position="94"/>
    </location>
</feature>
<dbReference type="PANTHER" id="PTHR30055:SF151">
    <property type="entry name" value="TRANSCRIPTIONAL REGULATORY PROTEIN"/>
    <property type="match status" value="1"/>
</dbReference>
<evidence type="ECO:0000313" key="7">
    <source>
        <dbReference type="Proteomes" id="UP001596189"/>
    </source>
</evidence>
<dbReference type="InterPro" id="IPR001647">
    <property type="entry name" value="HTH_TetR"/>
</dbReference>
<evidence type="ECO:0000256" key="2">
    <source>
        <dbReference type="ARBA" id="ARBA00023125"/>
    </source>
</evidence>
<dbReference type="PROSITE" id="PS50977">
    <property type="entry name" value="HTH_TETR_2"/>
    <property type="match status" value="1"/>
</dbReference>
<dbReference type="Pfam" id="PF02909">
    <property type="entry name" value="TetR_C_1"/>
    <property type="match status" value="1"/>
</dbReference>
<accession>A0ABW1JH15</accession>